<dbReference type="OrthoDB" id="1730160at2"/>
<dbReference type="RefSeq" id="WP_097075140.1">
    <property type="nucleotide sequence ID" value="NZ_OBMQ01000018.1"/>
</dbReference>
<keyword evidence="1" id="KW-1133">Transmembrane helix</keyword>
<sequence length="313" mass="36167">MNEFPDEMFDEKKIKKAIKKGKIKTLITIILVSLVVFIVLSLANFAISAHYSEKAFKKWDAYVRLSTPNGYISETVDSRGLLGGTSNYKISKDFKYKSIVIEQKQYSFGLLPSVLISRGSGGGIGITGEDWQFSYKENGWREMMFFHPNVQYKKYKNDEELLKNMQGDNLYEVALSFDKPYKLNDLPLFKLPEMTWFWLNTYSKSQLNTFQQEAKENDWSSTFIREHHALGFSINSPYLSNTDLEFEYENFLKLLQTSLSEDHQNAYNTMKNKKIEDVEILGIVVYGTRDELLDIMKNPIIKASSLGGVIDNY</sequence>
<keyword evidence="5" id="KW-1185">Reference proteome</keyword>
<reference evidence="5" key="1">
    <citation type="submission" date="2017-08" db="EMBL/GenBank/DDBJ databases">
        <authorList>
            <person name="Varghese N."/>
            <person name="Submissions S."/>
        </authorList>
    </citation>
    <scope>NUCLEOTIDE SEQUENCE [LARGE SCALE GENOMIC DNA]</scope>
    <source>
        <strain evidence="5">JC22</strain>
    </source>
</reference>
<protein>
    <submittedName>
        <fullName evidence="4">Sigma factor regulator</fullName>
    </submittedName>
</protein>
<dbReference type="InterPro" id="IPR025672">
    <property type="entry name" value="Sigma_reg_C_dom"/>
</dbReference>
<evidence type="ECO:0000313" key="4">
    <source>
        <dbReference type="EMBL" id="SOC25146.1"/>
    </source>
</evidence>
<keyword evidence="1" id="KW-0812">Transmembrane</keyword>
<dbReference type="Proteomes" id="UP000219636">
    <property type="component" value="Unassembled WGS sequence"/>
</dbReference>
<dbReference type="Pfam" id="PF13800">
    <property type="entry name" value="Sigma_reg_N"/>
    <property type="match status" value="1"/>
</dbReference>
<dbReference type="Pfam" id="PF13791">
    <property type="entry name" value="Sigma_reg_C"/>
    <property type="match status" value="1"/>
</dbReference>
<proteinExistence type="predicted"/>
<dbReference type="EMBL" id="OBMQ01000018">
    <property type="protein sequence ID" value="SOC25146.1"/>
    <property type="molecule type" value="Genomic_DNA"/>
</dbReference>
<evidence type="ECO:0000256" key="1">
    <source>
        <dbReference type="SAM" id="Phobius"/>
    </source>
</evidence>
<dbReference type="InterPro" id="IPR029101">
    <property type="entry name" value="Sigma_reg_N"/>
</dbReference>
<evidence type="ECO:0000259" key="3">
    <source>
        <dbReference type="Pfam" id="PF13800"/>
    </source>
</evidence>
<evidence type="ECO:0000259" key="2">
    <source>
        <dbReference type="Pfam" id="PF13791"/>
    </source>
</evidence>
<name>A0A285TU12_9BACL</name>
<accession>A0A285TU12</accession>
<organism evidence="4 5">
    <name type="scientific">Ureibacillus xyleni</name>
    <dbReference type="NCBI Taxonomy" id="614648"/>
    <lineage>
        <taxon>Bacteria</taxon>
        <taxon>Bacillati</taxon>
        <taxon>Bacillota</taxon>
        <taxon>Bacilli</taxon>
        <taxon>Bacillales</taxon>
        <taxon>Caryophanaceae</taxon>
        <taxon>Ureibacillus</taxon>
    </lineage>
</organism>
<evidence type="ECO:0000313" key="5">
    <source>
        <dbReference type="Proteomes" id="UP000219636"/>
    </source>
</evidence>
<feature type="domain" description="Sigma factor regulator N-terminal" evidence="3">
    <location>
        <begin position="15"/>
        <end position="93"/>
    </location>
</feature>
<gene>
    <name evidence="4" type="ORF">SAMN05880501_11829</name>
</gene>
<feature type="domain" description="Sigma factor regulator C-terminal" evidence="2">
    <location>
        <begin position="162"/>
        <end position="307"/>
    </location>
</feature>
<dbReference type="AlphaFoldDB" id="A0A285TU12"/>
<feature type="transmembrane region" description="Helical" evidence="1">
    <location>
        <begin position="25"/>
        <end position="47"/>
    </location>
</feature>
<keyword evidence="1" id="KW-0472">Membrane</keyword>